<name>A0ABN2LJX2_9MICO</name>
<sequence length="413" mass="43816">MTARVDHEAIVVGAGPSGRFLASELARQGIDVLLVERRSAPAEAGVKPPPGGRAIGLHPPALAALEPSGATELLLALAARVERGLAYDGPRRLAVLDFARPGRRFPFAVSVPQSATEHAVSLDAPEPSFDAEVRSVAPYPDRVVLEIVRNEQEQELTARAVVLATGAPGRVLALPYARLATREYPDRFLMSDSAEAFDRRGDDRTAVIALDPRGVLESFPLAGGGRRFVAGFGAGPDDVGGAGLEDSGNGRPGHADRASERLRRAVAERSGDAASVPAFEAVSAFRIRRALLDRMRLDAGGRLFAIGDAAHEISPIGGQGMNLGLLDAAGLAPILAARLRLDADQDRELVRWERQRLASARTAARIAGLNTALGRPRGRLEHTALRASIGTTMRTPLSRTAAKAYTMGFDRAR</sequence>
<dbReference type="EMBL" id="BAAAOB010000002">
    <property type="protein sequence ID" value="GAA1791284.1"/>
    <property type="molecule type" value="Genomic_DNA"/>
</dbReference>
<feature type="domain" description="FAD-binding" evidence="2">
    <location>
        <begin position="8"/>
        <end position="171"/>
    </location>
</feature>
<feature type="domain" description="FAD-binding" evidence="2">
    <location>
        <begin position="254"/>
        <end position="364"/>
    </location>
</feature>
<protein>
    <submittedName>
        <fullName evidence="3">NAD(P)/FAD-dependent oxidoreductase</fullName>
    </submittedName>
</protein>
<comment type="caution">
    <text evidence="3">The sequence shown here is derived from an EMBL/GenBank/DDBJ whole genome shotgun (WGS) entry which is preliminary data.</text>
</comment>
<dbReference type="Gene3D" id="3.50.50.60">
    <property type="entry name" value="FAD/NAD(P)-binding domain"/>
    <property type="match status" value="1"/>
</dbReference>
<keyword evidence="4" id="KW-1185">Reference proteome</keyword>
<dbReference type="PRINTS" id="PR00420">
    <property type="entry name" value="RNGMNOXGNASE"/>
</dbReference>
<proteinExistence type="predicted"/>
<dbReference type="PANTHER" id="PTHR43476:SF3">
    <property type="entry name" value="FAD-BINDING MONOOXYGENASE"/>
    <property type="match status" value="1"/>
</dbReference>
<evidence type="ECO:0000256" key="1">
    <source>
        <dbReference type="ARBA" id="ARBA00023002"/>
    </source>
</evidence>
<reference evidence="3 4" key="1">
    <citation type="journal article" date="2019" name="Int. J. Syst. Evol. Microbiol.">
        <title>The Global Catalogue of Microorganisms (GCM) 10K type strain sequencing project: providing services to taxonomists for standard genome sequencing and annotation.</title>
        <authorList>
            <consortium name="The Broad Institute Genomics Platform"/>
            <consortium name="The Broad Institute Genome Sequencing Center for Infectious Disease"/>
            <person name="Wu L."/>
            <person name="Ma J."/>
        </authorList>
    </citation>
    <scope>NUCLEOTIDE SEQUENCE [LARGE SCALE GENOMIC DNA]</scope>
    <source>
        <strain evidence="3 4">JCM 14736</strain>
    </source>
</reference>
<dbReference type="RefSeq" id="WP_344031979.1">
    <property type="nucleotide sequence ID" value="NZ_BAAAOB010000002.1"/>
</dbReference>
<evidence type="ECO:0000259" key="2">
    <source>
        <dbReference type="Pfam" id="PF01494"/>
    </source>
</evidence>
<dbReference type="SUPFAM" id="SSF51905">
    <property type="entry name" value="FAD/NAD(P)-binding domain"/>
    <property type="match status" value="1"/>
</dbReference>
<dbReference type="InterPro" id="IPR002938">
    <property type="entry name" value="FAD-bd"/>
</dbReference>
<evidence type="ECO:0000313" key="3">
    <source>
        <dbReference type="EMBL" id="GAA1791284.1"/>
    </source>
</evidence>
<gene>
    <name evidence="3" type="ORF">GCM10009768_20350</name>
</gene>
<dbReference type="InterPro" id="IPR050631">
    <property type="entry name" value="PheA/TfdB_FAD_monoxygenase"/>
</dbReference>
<dbReference type="Proteomes" id="UP001500851">
    <property type="component" value="Unassembled WGS sequence"/>
</dbReference>
<dbReference type="Gene3D" id="3.30.70.2450">
    <property type="match status" value="1"/>
</dbReference>
<dbReference type="InterPro" id="IPR036188">
    <property type="entry name" value="FAD/NAD-bd_sf"/>
</dbReference>
<dbReference type="PANTHER" id="PTHR43476">
    <property type="entry name" value="3-(3-HYDROXY-PHENYL)PROPIONATE/3-HYDROXYCINNAMIC ACID HYDROXYLASE"/>
    <property type="match status" value="1"/>
</dbReference>
<organism evidence="3 4">
    <name type="scientific">Leucobacter iarius</name>
    <dbReference type="NCBI Taxonomy" id="333963"/>
    <lineage>
        <taxon>Bacteria</taxon>
        <taxon>Bacillati</taxon>
        <taxon>Actinomycetota</taxon>
        <taxon>Actinomycetes</taxon>
        <taxon>Micrococcales</taxon>
        <taxon>Microbacteriaceae</taxon>
        <taxon>Leucobacter</taxon>
    </lineage>
</organism>
<evidence type="ECO:0000313" key="4">
    <source>
        <dbReference type="Proteomes" id="UP001500851"/>
    </source>
</evidence>
<dbReference type="Pfam" id="PF01494">
    <property type="entry name" value="FAD_binding_3"/>
    <property type="match status" value="2"/>
</dbReference>
<keyword evidence="1" id="KW-0560">Oxidoreductase</keyword>
<accession>A0ABN2LJX2</accession>